<organism evidence="6 7">
    <name type="scientific">Dactylosporangium salmoneum</name>
    <dbReference type="NCBI Taxonomy" id="53361"/>
    <lineage>
        <taxon>Bacteria</taxon>
        <taxon>Bacillati</taxon>
        <taxon>Actinomycetota</taxon>
        <taxon>Actinomycetes</taxon>
        <taxon>Micromonosporales</taxon>
        <taxon>Micromonosporaceae</taxon>
        <taxon>Dactylosporangium</taxon>
    </lineage>
</organism>
<comment type="cofactor">
    <cofactor evidence="1">
        <name>FAD</name>
        <dbReference type="ChEBI" id="CHEBI:57692"/>
    </cofactor>
</comment>
<evidence type="ECO:0000256" key="1">
    <source>
        <dbReference type="ARBA" id="ARBA00001974"/>
    </source>
</evidence>
<dbReference type="InterPro" id="IPR036318">
    <property type="entry name" value="FAD-bd_PCMH-like_sf"/>
</dbReference>
<evidence type="ECO:0000259" key="5">
    <source>
        <dbReference type="PROSITE" id="PS51387"/>
    </source>
</evidence>
<dbReference type="Gene3D" id="3.30.70.2740">
    <property type="match status" value="1"/>
</dbReference>
<dbReference type="EMBL" id="BAAARV010000145">
    <property type="protein sequence ID" value="GAA2396653.1"/>
    <property type="molecule type" value="Genomic_DNA"/>
</dbReference>
<dbReference type="InterPro" id="IPR016164">
    <property type="entry name" value="FAD-linked_Oxase-like_C"/>
</dbReference>
<dbReference type="InterPro" id="IPR004113">
    <property type="entry name" value="FAD-bd_oxidored_4_C"/>
</dbReference>
<dbReference type="SUPFAM" id="SSF56176">
    <property type="entry name" value="FAD-binding/transporter-associated domain-like"/>
    <property type="match status" value="1"/>
</dbReference>
<comment type="caution">
    <text evidence="6">The sequence shown here is derived from an EMBL/GenBank/DDBJ whole genome shotgun (WGS) entry which is preliminary data.</text>
</comment>
<dbReference type="InterPro" id="IPR016171">
    <property type="entry name" value="Vanillyl_alc_oxidase_C-sub2"/>
</dbReference>
<dbReference type="InterPro" id="IPR016166">
    <property type="entry name" value="FAD-bd_PCMH"/>
</dbReference>
<dbReference type="InterPro" id="IPR016169">
    <property type="entry name" value="FAD-bd_PCMH_sub2"/>
</dbReference>
<reference evidence="7" key="1">
    <citation type="journal article" date="2019" name="Int. J. Syst. Evol. Microbiol.">
        <title>The Global Catalogue of Microorganisms (GCM) 10K type strain sequencing project: providing services to taxonomists for standard genome sequencing and annotation.</title>
        <authorList>
            <consortium name="The Broad Institute Genomics Platform"/>
            <consortium name="The Broad Institute Genome Sequencing Center for Infectious Disease"/>
            <person name="Wu L."/>
            <person name="Ma J."/>
        </authorList>
    </citation>
    <scope>NUCLEOTIDE SEQUENCE [LARGE SCALE GENOMIC DNA]</scope>
    <source>
        <strain evidence="7">JCM 3272</strain>
    </source>
</reference>
<evidence type="ECO:0000256" key="3">
    <source>
        <dbReference type="ARBA" id="ARBA00022827"/>
    </source>
</evidence>
<evidence type="ECO:0000313" key="6">
    <source>
        <dbReference type="EMBL" id="GAA2396653.1"/>
    </source>
</evidence>
<keyword evidence="4" id="KW-0560">Oxidoreductase</keyword>
<feature type="domain" description="FAD-binding PCMH-type" evidence="5">
    <location>
        <begin position="37"/>
        <end position="215"/>
    </location>
</feature>
<gene>
    <name evidence="6" type="ORF">GCM10010170_112730</name>
</gene>
<dbReference type="InterPro" id="IPR006094">
    <property type="entry name" value="Oxid_FAD_bind_N"/>
</dbReference>
<dbReference type="SUPFAM" id="SSF55103">
    <property type="entry name" value="FAD-linked oxidases, C-terminal domain"/>
    <property type="match status" value="1"/>
</dbReference>
<sequence>MTVDALAAAVREVLGPDQIITDRSRLRTYECDGLTHYRVVPGIVLLPRTAAQCAAVVRACVAHGVPFVARGSGTGLSGGALPHADGALIVTSQLRSIVEMAPQDERAVLEPGVINLQVSRAANPHGYYYAPDPSSQQICSIGGNVAENSGGAHCLKYGFTANHVTGLQIVTPDGDLVRLGGRAPDAPGYDLLGAFVGSEGTLGIATEVTVRLVRLPETVRTLLAAFAGTDEAGAATSAIIAAGVVPAAVEMMDALAIEAAEAAVHCGYPEGAGAVLIVELDGPAAEVDAQFAAVEQFCRRHGAFEIRIAADDAERALFWKGRKSAFAAVGRISPDYIVQDGVIPRTALPQVLTRIGELAREHGVRVANVFHAGDGNLHPLVLFDEAVAGQAERAEAVSGAILDICVEHGGSITGEHGVGVDKAKHLPRMYSEEDLDTMQLVRCAFDPRGLSNPGKVFPTPRLCGEVPGRRKGPNPWHDAGVEVF</sequence>
<protein>
    <submittedName>
        <fullName evidence="6">FAD-linked oxidase C-terminal domain-containing protein</fullName>
    </submittedName>
</protein>
<dbReference type="Proteomes" id="UP001501444">
    <property type="component" value="Unassembled WGS sequence"/>
</dbReference>
<dbReference type="InterPro" id="IPR051914">
    <property type="entry name" value="FAD-linked_OxidoTrans_Type4"/>
</dbReference>
<name>A0ABP5V8U8_9ACTN</name>
<evidence type="ECO:0000256" key="2">
    <source>
        <dbReference type="ARBA" id="ARBA00022630"/>
    </source>
</evidence>
<proteinExistence type="predicted"/>
<evidence type="ECO:0000256" key="4">
    <source>
        <dbReference type="ARBA" id="ARBA00023002"/>
    </source>
</evidence>
<dbReference type="Pfam" id="PF02913">
    <property type="entry name" value="FAD-oxidase_C"/>
    <property type="match status" value="1"/>
</dbReference>
<keyword evidence="7" id="KW-1185">Reference proteome</keyword>
<dbReference type="PANTHER" id="PTHR42934">
    <property type="entry name" value="GLYCOLATE OXIDASE SUBUNIT GLCD"/>
    <property type="match status" value="1"/>
</dbReference>
<accession>A0ABP5V8U8</accession>
<keyword evidence="2" id="KW-0285">Flavoprotein</keyword>
<dbReference type="Gene3D" id="1.10.45.10">
    <property type="entry name" value="Vanillyl-alcohol Oxidase, Chain A, domain 4"/>
    <property type="match status" value="1"/>
</dbReference>
<dbReference type="RefSeq" id="WP_344621059.1">
    <property type="nucleotide sequence ID" value="NZ_BAAARV010000145.1"/>
</dbReference>
<dbReference type="Gene3D" id="3.30.465.10">
    <property type="match status" value="1"/>
</dbReference>
<evidence type="ECO:0000313" key="7">
    <source>
        <dbReference type="Proteomes" id="UP001501444"/>
    </source>
</evidence>
<dbReference type="PROSITE" id="PS51387">
    <property type="entry name" value="FAD_PCMH"/>
    <property type="match status" value="1"/>
</dbReference>
<dbReference type="PANTHER" id="PTHR42934:SF1">
    <property type="entry name" value="GLYCOLATE OXIDASE SUBUNIT GLCD"/>
    <property type="match status" value="1"/>
</dbReference>
<keyword evidence="3" id="KW-0274">FAD</keyword>
<dbReference type="Pfam" id="PF01565">
    <property type="entry name" value="FAD_binding_4"/>
    <property type="match status" value="1"/>
</dbReference>